<feature type="non-terminal residue" evidence="1">
    <location>
        <position position="1"/>
    </location>
</feature>
<sequence>EKINAMNSFEFPFEKEKAQVTEQEMKLKSKTKSLLTHQSRVLINCSAVLTIQKKADREKALHILTDRSEKTALCSKHYKEWLIIKSKYYQLALKEFFETDELTHLETNLSQSQTAKERQSLIANHPLNKYGFGFSEEVKLLLILKGLEIEFQLAHDKLNIKNLALLIAGIT</sequence>
<protein>
    <submittedName>
        <fullName evidence="1">43898_t:CDS:1</fullName>
    </submittedName>
</protein>
<organism evidence="1 2">
    <name type="scientific">Gigaspora margarita</name>
    <dbReference type="NCBI Taxonomy" id="4874"/>
    <lineage>
        <taxon>Eukaryota</taxon>
        <taxon>Fungi</taxon>
        <taxon>Fungi incertae sedis</taxon>
        <taxon>Mucoromycota</taxon>
        <taxon>Glomeromycotina</taxon>
        <taxon>Glomeromycetes</taxon>
        <taxon>Diversisporales</taxon>
        <taxon>Gigasporaceae</taxon>
        <taxon>Gigaspora</taxon>
    </lineage>
</organism>
<dbReference type="EMBL" id="CAJVQB010115943">
    <property type="protein sequence ID" value="CAG8852770.1"/>
    <property type="molecule type" value="Genomic_DNA"/>
</dbReference>
<dbReference type="Proteomes" id="UP000789901">
    <property type="component" value="Unassembled WGS sequence"/>
</dbReference>
<keyword evidence="2" id="KW-1185">Reference proteome</keyword>
<feature type="non-terminal residue" evidence="1">
    <location>
        <position position="171"/>
    </location>
</feature>
<proteinExistence type="predicted"/>
<evidence type="ECO:0000313" key="1">
    <source>
        <dbReference type="EMBL" id="CAG8852770.1"/>
    </source>
</evidence>
<evidence type="ECO:0000313" key="2">
    <source>
        <dbReference type="Proteomes" id="UP000789901"/>
    </source>
</evidence>
<name>A0ABN7XCL5_GIGMA</name>
<reference evidence="1 2" key="1">
    <citation type="submission" date="2021-06" db="EMBL/GenBank/DDBJ databases">
        <authorList>
            <person name="Kallberg Y."/>
            <person name="Tangrot J."/>
            <person name="Rosling A."/>
        </authorList>
    </citation>
    <scope>NUCLEOTIDE SEQUENCE [LARGE SCALE GENOMIC DNA]</scope>
    <source>
        <strain evidence="1 2">120-4 pot B 10/14</strain>
    </source>
</reference>
<accession>A0ABN7XCL5</accession>
<comment type="caution">
    <text evidence="1">The sequence shown here is derived from an EMBL/GenBank/DDBJ whole genome shotgun (WGS) entry which is preliminary data.</text>
</comment>
<gene>
    <name evidence="1" type="ORF">GMARGA_LOCUS41591</name>
</gene>